<evidence type="ECO:0000313" key="3">
    <source>
        <dbReference type="Proteomes" id="UP000218418"/>
    </source>
</evidence>
<feature type="transmembrane region" description="Helical" evidence="1">
    <location>
        <begin position="339"/>
        <end position="358"/>
    </location>
</feature>
<accession>A0A1Z4LV55</accession>
<reference evidence="2 3" key="1">
    <citation type="submission" date="2017-06" db="EMBL/GenBank/DDBJ databases">
        <title>Genome sequencing of cyanobaciteial culture collection at National Institute for Environmental Studies (NIES).</title>
        <authorList>
            <person name="Hirose Y."/>
            <person name="Shimura Y."/>
            <person name="Fujisawa T."/>
            <person name="Nakamura Y."/>
            <person name="Kawachi M."/>
        </authorList>
    </citation>
    <scope>NUCLEOTIDE SEQUENCE [LARGE SCALE GENOMIC DNA]</scope>
    <source>
        <strain evidence="2 3">NIES-267</strain>
    </source>
</reference>
<feature type="transmembrane region" description="Helical" evidence="1">
    <location>
        <begin position="21"/>
        <end position="40"/>
    </location>
</feature>
<protein>
    <recommendedName>
        <fullName evidence="4">Glycosyltransferase RgtA/B/C/D-like domain-containing protein</fullName>
    </recommendedName>
</protein>
<proteinExistence type="predicted"/>
<feature type="transmembrane region" description="Helical" evidence="1">
    <location>
        <begin position="109"/>
        <end position="132"/>
    </location>
</feature>
<feature type="transmembrane region" description="Helical" evidence="1">
    <location>
        <begin position="153"/>
        <end position="173"/>
    </location>
</feature>
<gene>
    <name evidence="2" type="ORF">NIES267_46340</name>
</gene>
<feature type="transmembrane region" description="Helical" evidence="1">
    <location>
        <begin position="185"/>
        <end position="208"/>
    </location>
</feature>
<sequence>MLIKTKLHKKFFPANTKISKNQLIFWFSLSMTFSAMYALLGLQQAFASEYVVQDDARQHVFWMLRFADPNLFPNDLIADYFQSVAPAGYSSLYRTISFFGIDPLFFNKLLPLILGLFTTAYCFGLSLQIIPLPFTGFLSTLLLNQNIWIKDDLISATPRAFTYPFLLAFLYYLSRKSLLPCLATIILLGLFYPQSVFICAGILILRLWDWDSNNRNQSQNQSKFRFSQDKQDYIFCIIGLAAAFCVMLPYALKSSEFAPVITVAQAKQLPEFLAGGRSSFFSNNISKYFLAGRSGIFAPSLFSPVTVLFGFLLPFLMFFPKKFPLLNKIQKEIAILPQILIVSVGMFIIAHILLFKLHLPSRYTGHTFRVILSVSAAIVLTAILEALASSFNGNKSINAFIRRLFSSIFAVIIAIALLFYYPIFIKKFPKTVYQTGEYPTLYQFFQEQPKDILIASIVAETNNLPAFTQRSILIGREYAIPYHLGYYNQFRQRFIDLAQAQYSDNLDDVKAFIQKYGVDFWLLESGTFSPEYIRTNSLLKQYYRSNLSQDKLVQIAKATTQSLEQGNIPALSKTVENCTAKKTSDFVVLDAKCIINQ</sequence>
<keyword evidence="1" id="KW-1133">Transmembrane helix</keyword>
<dbReference type="EMBL" id="AP018227">
    <property type="protein sequence ID" value="BAY85135.1"/>
    <property type="molecule type" value="Genomic_DNA"/>
</dbReference>
<evidence type="ECO:0000313" key="2">
    <source>
        <dbReference type="EMBL" id="BAY85135.1"/>
    </source>
</evidence>
<feature type="transmembrane region" description="Helical" evidence="1">
    <location>
        <begin position="400"/>
        <end position="421"/>
    </location>
</feature>
<feature type="transmembrane region" description="Helical" evidence="1">
    <location>
        <begin position="233"/>
        <end position="252"/>
    </location>
</feature>
<feature type="transmembrane region" description="Helical" evidence="1">
    <location>
        <begin position="296"/>
        <end position="319"/>
    </location>
</feature>
<keyword evidence="3" id="KW-1185">Reference proteome</keyword>
<keyword evidence="1" id="KW-0812">Transmembrane</keyword>
<dbReference type="AlphaFoldDB" id="A0A1Z4LV55"/>
<keyword evidence="1" id="KW-0472">Membrane</keyword>
<evidence type="ECO:0000256" key="1">
    <source>
        <dbReference type="SAM" id="Phobius"/>
    </source>
</evidence>
<feature type="transmembrane region" description="Helical" evidence="1">
    <location>
        <begin position="370"/>
        <end position="388"/>
    </location>
</feature>
<name>A0A1Z4LV55_9CYAN</name>
<dbReference type="OrthoDB" id="5443342at2"/>
<dbReference type="Proteomes" id="UP000218418">
    <property type="component" value="Chromosome"/>
</dbReference>
<evidence type="ECO:0008006" key="4">
    <source>
        <dbReference type="Google" id="ProtNLM"/>
    </source>
</evidence>
<organism evidence="2 3">
    <name type="scientific">Calothrix parasitica NIES-267</name>
    <dbReference type="NCBI Taxonomy" id="1973488"/>
    <lineage>
        <taxon>Bacteria</taxon>
        <taxon>Bacillati</taxon>
        <taxon>Cyanobacteriota</taxon>
        <taxon>Cyanophyceae</taxon>
        <taxon>Nostocales</taxon>
        <taxon>Calotrichaceae</taxon>
        <taxon>Calothrix</taxon>
    </lineage>
</organism>